<protein>
    <recommendedName>
        <fullName evidence="3">Phage major capsid protein E</fullName>
    </recommendedName>
</protein>
<evidence type="ECO:0008006" key="3">
    <source>
        <dbReference type="Google" id="ProtNLM"/>
    </source>
</evidence>
<dbReference type="Proteomes" id="UP000184280">
    <property type="component" value="Unassembled WGS sequence"/>
</dbReference>
<organism evidence="1 2">
    <name type="scientific">Xylanibacter ruminicola</name>
    <name type="common">Prevotella ruminicola</name>
    <dbReference type="NCBI Taxonomy" id="839"/>
    <lineage>
        <taxon>Bacteria</taxon>
        <taxon>Pseudomonadati</taxon>
        <taxon>Bacteroidota</taxon>
        <taxon>Bacteroidia</taxon>
        <taxon>Bacteroidales</taxon>
        <taxon>Prevotellaceae</taxon>
        <taxon>Xylanibacter</taxon>
    </lineage>
</organism>
<sequence length="409" mass="46230">MKTVPVTLRDMIELGMYGENWQTFIDKYDERFNAITIDGFSFAPISLSYQFQQMLAKVHATVLPTYVDPDSEGYEMPLGSIEGKTGNIPTQKLFYSVNRNTVREQMQLAQRFGELALDDEMADVMYGLLDEGTNGLYQAFVNALNHQRHQVVSTGKFTINATNNPRGIKGVTIGFNMPDANHDILTGEQRWWTDADREVEGKAADPLVYLKNRVKHIRRVLHYSGPLRMEISQDLWDDMLGHSKVQNKVGNFVYRNVSSDAVRSDLIEFDVDEVYKEAIRKMIKVDEIVVRETYSFVCKPGVDENGEPDLIEERIDNFDPCNIAFIPTGKLGDIQGVQPLSMGYDADKVAYAMSNRLLVEQEDIPRTHSINVNGEMSQLCVPNAIRHMFISTVAVKPKQEAAGKTTKKG</sequence>
<dbReference type="EMBL" id="FRCJ01000001">
    <property type="protein sequence ID" value="SHL73669.1"/>
    <property type="molecule type" value="Genomic_DNA"/>
</dbReference>
<proteinExistence type="predicted"/>
<dbReference type="OrthoDB" id="1033875at2"/>
<accession>A0A1M7D3B0</accession>
<gene>
    <name evidence="1" type="ORF">SAMN04488494_0606</name>
</gene>
<evidence type="ECO:0000313" key="1">
    <source>
        <dbReference type="EMBL" id="SHL73669.1"/>
    </source>
</evidence>
<reference evidence="1 2" key="1">
    <citation type="submission" date="2016-11" db="EMBL/GenBank/DDBJ databases">
        <authorList>
            <person name="Jaros S."/>
            <person name="Januszkiewicz K."/>
            <person name="Wedrychowicz H."/>
        </authorList>
    </citation>
    <scope>NUCLEOTIDE SEQUENCE [LARGE SCALE GENOMIC DNA]</scope>
    <source>
        <strain evidence="1 2">BPI-34</strain>
    </source>
</reference>
<evidence type="ECO:0000313" key="2">
    <source>
        <dbReference type="Proteomes" id="UP000184280"/>
    </source>
</evidence>
<name>A0A1M7D3B0_XYLRU</name>
<dbReference type="AlphaFoldDB" id="A0A1M7D3B0"/>
<dbReference type="RefSeq" id="WP_073042663.1">
    <property type="nucleotide sequence ID" value="NZ_FRCJ01000001.1"/>
</dbReference>